<feature type="compositionally biased region" description="Low complexity" evidence="2">
    <location>
        <begin position="756"/>
        <end position="775"/>
    </location>
</feature>
<dbReference type="FunFam" id="1.25.40.90:FF:000023">
    <property type="entry name" value="polyadenylation and cleavage factor homolog 4"/>
    <property type="match status" value="1"/>
</dbReference>
<dbReference type="InterPro" id="IPR008942">
    <property type="entry name" value="ENTH_VHS"/>
</dbReference>
<evidence type="ECO:0000259" key="3">
    <source>
        <dbReference type="PROSITE" id="PS51391"/>
    </source>
</evidence>
<feature type="region of interest" description="Disordered" evidence="2">
    <location>
        <begin position="681"/>
        <end position="775"/>
    </location>
</feature>
<evidence type="ECO:0000256" key="1">
    <source>
        <dbReference type="ARBA" id="ARBA00022664"/>
    </source>
</evidence>
<feature type="compositionally biased region" description="Basic and acidic residues" evidence="2">
    <location>
        <begin position="1"/>
        <end position="31"/>
    </location>
</feature>
<dbReference type="Proteomes" id="UP000694853">
    <property type="component" value="Unplaced"/>
</dbReference>
<dbReference type="Pfam" id="PF23228">
    <property type="entry name" value="zf_PCFS4"/>
    <property type="match status" value="1"/>
</dbReference>
<evidence type="ECO:0000256" key="2">
    <source>
        <dbReference type="SAM" id="MobiDB-lite"/>
    </source>
</evidence>
<dbReference type="GO" id="GO:0003729">
    <property type="term" value="F:mRNA binding"/>
    <property type="evidence" value="ECO:0007669"/>
    <property type="project" value="InterPro"/>
</dbReference>
<feature type="region of interest" description="Disordered" evidence="2">
    <location>
        <begin position="1"/>
        <end position="78"/>
    </location>
</feature>
<feature type="region of interest" description="Disordered" evidence="2">
    <location>
        <begin position="463"/>
        <end position="482"/>
    </location>
</feature>
<dbReference type="InterPro" id="IPR057242">
    <property type="entry name" value="PCFS4-like"/>
</dbReference>
<accession>A0A8B8L3G8</accession>
<dbReference type="CDD" id="cd16982">
    <property type="entry name" value="CID_Pcf11"/>
    <property type="match status" value="1"/>
</dbReference>
<dbReference type="AlphaFoldDB" id="A0A8B8L3G8"/>
<dbReference type="PANTHER" id="PTHR15921">
    <property type="entry name" value="PRE-MRNA CLEAVAGE COMPLEX II"/>
    <property type="match status" value="1"/>
</dbReference>
<feature type="region of interest" description="Disordered" evidence="2">
    <location>
        <begin position="536"/>
        <end position="564"/>
    </location>
</feature>
<dbReference type="InterPro" id="IPR006569">
    <property type="entry name" value="CID_dom"/>
</dbReference>
<reference evidence="5" key="2">
    <citation type="submission" date="2025-08" db="UniProtKB">
        <authorList>
            <consortium name="RefSeq"/>
        </authorList>
    </citation>
    <scope>IDENTIFICATION</scope>
    <source>
        <tissue evidence="5">Young leaves</tissue>
    </source>
</reference>
<dbReference type="InterPro" id="IPR045154">
    <property type="entry name" value="PCF11-like"/>
</dbReference>
<protein>
    <submittedName>
        <fullName evidence="5">Uncharacterized protein LOC113861429 isoform X1</fullName>
    </submittedName>
</protein>
<feature type="domain" description="CID" evidence="3">
    <location>
        <begin position="76"/>
        <end position="204"/>
    </location>
</feature>
<keyword evidence="4" id="KW-1185">Reference proteome</keyword>
<feature type="compositionally biased region" description="Polar residues" evidence="2">
    <location>
        <begin position="536"/>
        <end position="558"/>
    </location>
</feature>
<dbReference type="PROSITE" id="PS00028">
    <property type="entry name" value="ZINC_FINGER_C2H2_1"/>
    <property type="match status" value="1"/>
</dbReference>
<dbReference type="SUPFAM" id="SSF48464">
    <property type="entry name" value="ENTH/VHS domain"/>
    <property type="match status" value="1"/>
</dbReference>
<evidence type="ECO:0000313" key="5">
    <source>
        <dbReference type="RefSeq" id="XP_027350033.1"/>
    </source>
</evidence>
<dbReference type="OrthoDB" id="2129491at2759"/>
<proteinExistence type="predicted"/>
<gene>
    <name evidence="5" type="primary">LOC113861429</name>
</gene>
<dbReference type="SMART" id="SM00582">
    <property type="entry name" value="RPR"/>
    <property type="match status" value="1"/>
</dbReference>
<feature type="compositionally biased region" description="Polar residues" evidence="2">
    <location>
        <begin position="727"/>
        <end position="741"/>
    </location>
</feature>
<dbReference type="KEGG" id="aprc:113861429"/>
<feature type="region of interest" description="Disordered" evidence="2">
    <location>
        <begin position="582"/>
        <end position="665"/>
    </location>
</feature>
<dbReference type="RefSeq" id="XP_027350033.1">
    <property type="nucleotide sequence ID" value="XM_027494232.1"/>
</dbReference>
<reference evidence="4" key="1">
    <citation type="journal article" date="2019" name="Toxins">
        <title>Detection of Abrin-Like and Prepropulchellin-Like Toxin Genes and Transcripts Using Whole Genome Sequencing and Full-Length Transcript Sequencing of Abrus precatorius.</title>
        <authorList>
            <person name="Hovde B.T."/>
            <person name="Daligault H.E."/>
            <person name="Hanschen E.R."/>
            <person name="Kunde Y.A."/>
            <person name="Johnson M.B."/>
            <person name="Starkenburg S.R."/>
            <person name="Johnson S.L."/>
        </authorList>
    </citation>
    <scope>NUCLEOTIDE SEQUENCE [LARGE SCALE GENOMIC DNA]</scope>
</reference>
<feature type="compositionally biased region" description="Polar residues" evidence="2">
    <location>
        <begin position="43"/>
        <end position="52"/>
    </location>
</feature>
<dbReference type="PROSITE" id="PS51391">
    <property type="entry name" value="CID"/>
    <property type="match status" value="1"/>
</dbReference>
<feature type="compositionally biased region" description="Low complexity" evidence="2">
    <location>
        <begin position="631"/>
        <end position="640"/>
    </location>
</feature>
<dbReference type="InterPro" id="IPR047415">
    <property type="entry name" value="Pcf11_CID"/>
</dbReference>
<dbReference type="Gene3D" id="1.25.40.90">
    <property type="match status" value="1"/>
</dbReference>
<keyword evidence="1" id="KW-0507">mRNA processing</keyword>
<dbReference type="InterPro" id="IPR013087">
    <property type="entry name" value="Znf_C2H2_type"/>
</dbReference>
<dbReference type="GO" id="GO:0005737">
    <property type="term" value="C:cytoplasm"/>
    <property type="evidence" value="ECO:0007669"/>
    <property type="project" value="TreeGrafter"/>
</dbReference>
<evidence type="ECO:0000313" key="4">
    <source>
        <dbReference type="Proteomes" id="UP000694853"/>
    </source>
</evidence>
<feature type="compositionally biased region" description="Polar residues" evidence="2">
    <location>
        <begin position="681"/>
        <end position="720"/>
    </location>
</feature>
<dbReference type="GeneID" id="113861429"/>
<dbReference type="GO" id="GO:0006369">
    <property type="term" value="P:termination of RNA polymerase II transcription"/>
    <property type="evidence" value="ECO:0007669"/>
    <property type="project" value="InterPro"/>
</dbReference>
<organism evidence="4 5">
    <name type="scientific">Abrus precatorius</name>
    <name type="common">Indian licorice</name>
    <name type="synonym">Glycine abrus</name>
    <dbReference type="NCBI Taxonomy" id="3816"/>
    <lineage>
        <taxon>Eukaryota</taxon>
        <taxon>Viridiplantae</taxon>
        <taxon>Streptophyta</taxon>
        <taxon>Embryophyta</taxon>
        <taxon>Tracheophyta</taxon>
        <taxon>Spermatophyta</taxon>
        <taxon>Magnoliopsida</taxon>
        <taxon>eudicotyledons</taxon>
        <taxon>Gunneridae</taxon>
        <taxon>Pentapetalae</taxon>
        <taxon>rosids</taxon>
        <taxon>fabids</taxon>
        <taxon>Fabales</taxon>
        <taxon>Fabaceae</taxon>
        <taxon>Papilionoideae</taxon>
        <taxon>50 kb inversion clade</taxon>
        <taxon>NPAAA clade</taxon>
        <taxon>indigoferoid/millettioid clade</taxon>
        <taxon>Abreae</taxon>
        <taxon>Abrus</taxon>
    </lineage>
</organism>
<dbReference type="Pfam" id="PF04818">
    <property type="entry name" value="CID"/>
    <property type="match status" value="1"/>
</dbReference>
<dbReference type="GO" id="GO:0005849">
    <property type="term" value="C:mRNA cleavage factor complex"/>
    <property type="evidence" value="ECO:0007669"/>
    <property type="project" value="TreeGrafter"/>
</dbReference>
<dbReference type="PANTHER" id="PTHR15921:SF3">
    <property type="entry name" value="PRE-MRNA CLEAVAGE COMPLEX 2 PROTEIN PCF11"/>
    <property type="match status" value="1"/>
</dbReference>
<dbReference type="GO" id="GO:0031124">
    <property type="term" value="P:mRNA 3'-end processing"/>
    <property type="evidence" value="ECO:0007669"/>
    <property type="project" value="InterPro"/>
</dbReference>
<dbReference type="GO" id="GO:0000993">
    <property type="term" value="F:RNA polymerase II complex binding"/>
    <property type="evidence" value="ECO:0007669"/>
    <property type="project" value="InterPro"/>
</dbReference>
<sequence length="1047" mass="114424">MDMESTRRSLDRSREPGTKKPRLIDELDRSARPLPQRQAGSGVVTTLASTRFRTNDRDSESSDSGRGGGYHPQPPPHQELVTQYKTALAELTFNSKPIITNLTIIAGENLSAAKAIAATVCANILEVPSDQKLPSLYLLDSIVKNIGRDYIKYFAPRLPEVFCKAYRQVDPSVHTSMKHLFGTWKGVFPPQTLQVIEKELGFAPAVNGSASVSATVRSDLQSQRPPHSIHVNPKYLERQRLQQSSRSKGVVNDMTGAILNPNEDSERPDRALVAARPWLDPRINMHNNQHTHRDAFNDSLPEKSISGSYGSSEYSSGISSNLVSGVGRTGSRLIDLGHDKTWFKTGSGVAENISGQKNAFSLQPGFSNHEAPKSMNLDAHRQQTQNLTNIRSNVMSSNWKNSEEEEFMWDEMNSGLIDHGPNVSGNLSTDTWMVDDENSEGEDHLQIARPFGAKVDRELSTVKKQLPGSGGHPPSSWQLQKQHSIDKLNLKSGHSEGFVSSLSGLPGNTSSLAVRMGNRSFTPNATAGMAKVVGQQFDSGGTESPSGQSPLRQQSPTLPVTVHHPPMQNLAEQEIPQNLKPSQFLGGLRSQHSRDPSPTSRPNVQVGHVRRSQEKDMQGPLSSVTSFRPKLQQQQLPPSQTEITSKTKKPPQTKVSLVRETSEQSTNNFSAVAIKSGIIPNKSTASNLPTSSNLDARNLPSQSGIQPTRSGRPSPTSLISSRPVVASPSSLGPLNNDSSTLPKILQGKAGQPQRISSQPPASSNTSSSSGLSLNAANSSTVNPIANLLSSLVAKGLISAESESPNMVPNEVPMGSKDQTEIITTSCSLPVTSVSGSAAVPVTSSRDVVDAATKTAVALPQSTSTEIRNLIGFEFRPDIIREFQPPVIKELFDDLPHHCRICGIRLKQEEQYNRHLEWHATREKEQNGLIRASRRWYPKSSDWIAGISEYTSELEFSDSVDVRDKKSDSSQLDTLVLADENQCLCVLCGELFEDVYCEEKDEWMFKGAVYMNYLDSNSEMESRNMGPIIHARCLSENSISSATNTDND</sequence>
<name>A0A8B8L3G8_ABRPR</name>